<reference evidence="2" key="1">
    <citation type="submission" date="2021-03" db="EMBL/GenBank/DDBJ databases">
        <title>Evolutionary innovations through gain and loss of genes in the ectomycorrhizal Boletales.</title>
        <authorList>
            <person name="Wu G."/>
            <person name="Miyauchi S."/>
            <person name="Morin E."/>
            <person name="Yang Z.-L."/>
            <person name="Xu J."/>
            <person name="Martin F.M."/>
        </authorList>
    </citation>
    <scope>NUCLEOTIDE SEQUENCE</scope>
    <source>
        <strain evidence="2">BR01</strain>
    </source>
</reference>
<feature type="compositionally biased region" description="Basic and acidic residues" evidence="1">
    <location>
        <begin position="22"/>
        <end position="33"/>
    </location>
</feature>
<feature type="region of interest" description="Disordered" evidence="1">
    <location>
        <begin position="1"/>
        <end position="132"/>
    </location>
</feature>
<name>A0A8I3ADJ2_9AGAM</name>
<gene>
    <name evidence="2" type="ORF">JVT61DRAFT_12776</name>
</gene>
<sequence>MDSPTLSLSLGACPTPCQPSMHADHPNTDRQDTDAILSYYQSADAAHAWQDPSPSPTESSDATRTTSRPSETRAASPPLTTGALRRTSIPSQGGTDRRRLAIVEMDARRPAVQDRSENGTQLGFRCSDSGGGPPDTCLAANYEGLALVAPPDASPQCYSALTPPRTPPVSKPQPSITINHPISTISPRSPSDATAGFPKVVRHVPRKSSREVAIVGTTSFPGPASDSQQANTPLASDSLRPPLFQIPQSRSPSPGNSDLSDSGCSTSRGRQRKDALAPGVSPIREVREVSIPVRTPSIGESKHISDRVAGPIVINLSPQSPSPSLYFESAI</sequence>
<dbReference type="AlphaFoldDB" id="A0A8I3ADJ2"/>
<evidence type="ECO:0000313" key="3">
    <source>
        <dbReference type="Proteomes" id="UP000683000"/>
    </source>
</evidence>
<feature type="compositionally biased region" description="Polar residues" evidence="1">
    <location>
        <begin position="172"/>
        <end position="192"/>
    </location>
</feature>
<feature type="compositionally biased region" description="Polar residues" evidence="1">
    <location>
        <begin position="246"/>
        <end position="268"/>
    </location>
</feature>
<dbReference type="OrthoDB" id="2413468at2759"/>
<accession>A0A8I3ADJ2</accession>
<feature type="compositionally biased region" description="Polar residues" evidence="1">
    <location>
        <begin position="216"/>
        <end position="235"/>
    </location>
</feature>
<dbReference type="Proteomes" id="UP000683000">
    <property type="component" value="Unassembled WGS sequence"/>
</dbReference>
<dbReference type="EMBL" id="JAGFBS010000006">
    <property type="protein sequence ID" value="KAG6378515.1"/>
    <property type="molecule type" value="Genomic_DNA"/>
</dbReference>
<feature type="compositionally biased region" description="Polar residues" evidence="1">
    <location>
        <begin position="56"/>
        <end position="69"/>
    </location>
</feature>
<organism evidence="2 3">
    <name type="scientific">Boletus reticuloceps</name>
    <dbReference type="NCBI Taxonomy" id="495285"/>
    <lineage>
        <taxon>Eukaryota</taxon>
        <taxon>Fungi</taxon>
        <taxon>Dikarya</taxon>
        <taxon>Basidiomycota</taxon>
        <taxon>Agaricomycotina</taxon>
        <taxon>Agaricomycetes</taxon>
        <taxon>Agaricomycetidae</taxon>
        <taxon>Boletales</taxon>
        <taxon>Boletineae</taxon>
        <taxon>Boletaceae</taxon>
        <taxon>Boletoideae</taxon>
        <taxon>Boletus</taxon>
    </lineage>
</organism>
<evidence type="ECO:0000256" key="1">
    <source>
        <dbReference type="SAM" id="MobiDB-lite"/>
    </source>
</evidence>
<feature type="compositionally biased region" description="Basic and acidic residues" evidence="1">
    <location>
        <begin position="95"/>
        <end position="117"/>
    </location>
</feature>
<comment type="caution">
    <text evidence="2">The sequence shown here is derived from an EMBL/GenBank/DDBJ whole genome shotgun (WGS) entry which is preliminary data.</text>
</comment>
<keyword evidence="3" id="KW-1185">Reference proteome</keyword>
<proteinExistence type="predicted"/>
<feature type="region of interest" description="Disordered" evidence="1">
    <location>
        <begin position="163"/>
        <end position="281"/>
    </location>
</feature>
<evidence type="ECO:0000313" key="2">
    <source>
        <dbReference type="EMBL" id="KAG6378515.1"/>
    </source>
</evidence>
<protein>
    <submittedName>
        <fullName evidence="2">Uncharacterized protein</fullName>
    </submittedName>
</protein>